<sequence>MAATKCNFLKKLCIFMGVMLFITLISFQEVEAMRPLVGDLWFKKNLIIQSLPKGSPVNTPSPNPCTFIPGSSNGRCTLAQNEEKPHAFPHVMVQFGAASKENGTTTKHPKKDQSSS</sequence>
<proteinExistence type="predicted"/>
<evidence type="ECO:0000256" key="1">
    <source>
        <dbReference type="SAM" id="MobiDB-lite"/>
    </source>
</evidence>
<evidence type="ECO:0008006" key="4">
    <source>
        <dbReference type="Google" id="ProtNLM"/>
    </source>
</evidence>
<organism evidence="2 3">
    <name type="scientific">Cinchona calisaya</name>
    <dbReference type="NCBI Taxonomy" id="153742"/>
    <lineage>
        <taxon>Eukaryota</taxon>
        <taxon>Viridiplantae</taxon>
        <taxon>Streptophyta</taxon>
        <taxon>Embryophyta</taxon>
        <taxon>Tracheophyta</taxon>
        <taxon>Spermatophyta</taxon>
        <taxon>Magnoliopsida</taxon>
        <taxon>eudicotyledons</taxon>
        <taxon>Gunneridae</taxon>
        <taxon>Pentapetalae</taxon>
        <taxon>asterids</taxon>
        <taxon>lamiids</taxon>
        <taxon>Gentianales</taxon>
        <taxon>Rubiaceae</taxon>
        <taxon>Cinchonoideae</taxon>
        <taxon>Cinchoneae</taxon>
        <taxon>Cinchona</taxon>
    </lineage>
</organism>
<dbReference type="PANTHER" id="PTHR33592:SF3">
    <property type="entry name" value="TRANSMEMBRANE PROTEIN"/>
    <property type="match status" value="1"/>
</dbReference>
<evidence type="ECO:0000313" key="2">
    <source>
        <dbReference type="EMBL" id="KAL3520936.1"/>
    </source>
</evidence>
<reference evidence="2 3" key="1">
    <citation type="submission" date="2024-11" db="EMBL/GenBank/DDBJ databases">
        <title>A near-complete genome assembly of Cinchona calisaya.</title>
        <authorList>
            <person name="Lian D.C."/>
            <person name="Zhao X.W."/>
            <person name="Wei L."/>
        </authorList>
    </citation>
    <scope>NUCLEOTIDE SEQUENCE [LARGE SCALE GENOMIC DNA]</scope>
    <source>
        <tissue evidence="2">Nenye</tissue>
    </source>
</reference>
<dbReference type="AlphaFoldDB" id="A0ABD2ZNF0"/>
<accession>A0ABD2ZNF0</accession>
<feature type="region of interest" description="Disordered" evidence="1">
    <location>
        <begin position="97"/>
        <end position="116"/>
    </location>
</feature>
<dbReference type="EMBL" id="JBJUIK010000008">
    <property type="protein sequence ID" value="KAL3520936.1"/>
    <property type="molecule type" value="Genomic_DNA"/>
</dbReference>
<gene>
    <name evidence="2" type="ORF">ACH5RR_019085</name>
</gene>
<name>A0ABD2ZNF0_9GENT</name>
<dbReference type="PANTHER" id="PTHR33592">
    <property type="entry name" value="TRANSMEMBRANE PROTEIN"/>
    <property type="match status" value="1"/>
</dbReference>
<comment type="caution">
    <text evidence="2">The sequence shown here is derived from an EMBL/GenBank/DDBJ whole genome shotgun (WGS) entry which is preliminary data.</text>
</comment>
<protein>
    <recommendedName>
        <fullName evidence="4">Transmembrane protein</fullName>
    </recommendedName>
</protein>
<dbReference type="Proteomes" id="UP001630127">
    <property type="component" value="Unassembled WGS sequence"/>
</dbReference>
<keyword evidence="3" id="KW-1185">Reference proteome</keyword>
<evidence type="ECO:0000313" key="3">
    <source>
        <dbReference type="Proteomes" id="UP001630127"/>
    </source>
</evidence>